<comment type="caution">
    <text evidence="12">The sequence shown here is derived from an EMBL/GenBank/DDBJ whole genome shotgun (WGS) entry which is preliminary data.</text>
</comment>
<gene>
    <name evidence="12" type="ORF">VNO77_39559</name>
</gene>
<keyword evidence="5" id="KW-0540">Nuclease</keyword>
<evidence type="ECO:0000313" key="12">
    <source>
        <dbReference type="EMBL" id="KAK7306925.1"/>
    </source>
</evidence>
<evidence type="ECO:0000256" key="5">
    <source>
        <dbReference type="ARBA" id="ARBA00022722"/>
    </source>
</evidence>
<evidence type="ECO:0000256" key="6">
    <source>
        <dbReference type="ARBA" id="ARBA00022723"/>
    </source>
</evidence>
<dbReference type="EMBL" id="JAYMYQ010000010">
    <property type="protein sequence ID" value="KAK7306925.1"/>
    <property type="molecule type" value="Genomic_DNA"/>
</dbReference>
<evidence type="ECO:0000313" key="13">
    <source>
        <dbReference type="Proteomes" id="UP001367508"/>
    </source>
</evidence>
<comment type="subunit">
    <text evidence="3">Monomer.</text>
</comment>
<dbReference type="PANTHER" id="PTHR33146:SF20">
    <property type="entry name" value="ASPERGILLUS NUCLEASE S1"/>
    <property type="match status" value="1"/>
</dbReference>
<dbReference type="GO" id="GO:0046872">
    <property type="term" value="F:metal ion binding"/>
    <property type="evidence" value="ECO:0007669"/>
    <property type="project" value="UniProtKB-KW"/>
</dbReference>
<dbReference type="CDD" id="cd11010">
    <property type="entry name" value="S1-P1_nuclease"/>
    <property type="match status" value="1"/>
</dbReference>
<dbReference type="InterPro" id="IPR003154">
    <property type="entry name" value="S1/P1nuclease"/>
</dbReference>
<name>A0AAN9JWN6_CANGL</name>
<dbReference type="Proteomes" id="UP001367508">
    <property type="component" value="Unassembled WGS sequence"/>
</dbReference>
<keyword evidence="8" id="KW-0255">Endonuclease</keyword>
<keyword evidence="10" id="KW-1015">Disulfide bond</keyword>
<dbReference type="AlphaFoldDB" id="A0AAN9JWN6"/>
<evidence type="ECO:0000256" key="2">
    <source>
        <dbReference type="ARBA" id="ARBA00009547"/>
    </source>
</evidence>
<evidence type="ECO:0000256" key="3">
    <source>
        <dbReference type="ARBA" id="ARBA00011245"/>
    </source>
</evidence>
<keyword evidence="6" id="KW-0479">Metal-binding</keyword>
<accession>A0AAN9JWN6</accession>
<sequence length="341" mass="37945">MLAVLVLFPSSQGWGDDAHTIVCKIAQSRLSDSAAEGVRKLLPDYAEDLASLCLWPDEIKRHARRHCTSLILLILFAITITNEEGDCKDVNTGESGRCVVGAINNYTNHLLNYGSDTTYNLTEALLFLSHFIGDIHQPLHCGFVSDLGGNKVKVYWYTMPQNLHRVWDDNIIETAEERFYDSSRAEYVNAIQQNITKEWTDEVKAWENCGPDEIPCPDIYASESIEAACKWAYEGVTENSVLADEYFLSRLPIVTLRIAQAGVRLAASLNRIFDTKDVAVMISTVCTVFFSVVGCNALALSTFECVGNSGWLLAIGITDFLMIRCGRPKEHECIMEASKAP</sequence>
<evidence type="ECO:0000256" key="8">
    <source>
        <dbReference type="ARBA" id="ARBA00022759"/>
    </source>
</evidence>
<reference evidence="12 13" key="1">
    <citation type="submission" date="2024-01" db="EMBL/GenBank/DDBJ databases">
        <title>The genomes of 5 underutilized Papilionoideae crops provide insights into root nodulation and disease resistanc.</title>
        <authorList>
            <person name="Jiang F."/>
        </authorList>
    </citation>
    <scope>NUCLEOTIDE SEQUENCE [LARGE SCALE GENOMIC DNA]</scope>
    <source>
        <strain evidence="12">LVBAO_FW01</strain>
        <tissue evidence="12">Leaves</tissue>
    </source>
</reference>
<evidence type="ECO:0000256" key="10">
    <source>
        <dbReference type="ARBA" id="ARBA00023157"/>
    </source>
</evidence>
<evidence type="ECO:0000256" key="1">
    <source>
        <dbReference type="ARBA" id="ARBA00000245"/>
    </source>
</evidence>
<dbReference type="FunFam" id="1.10.575.10:FF:000002">
    <property type="entry name" value="Endonuclease 2"/>
    <property type="match status" value="1"/>
</dbReference>
<dbReference type="EC" id="3.1.30.1" evidence="4"/>
<dbReference type="SUPFAM" id="SSF48537">
    <property type="entry name" value="Phospholipase C/P1 nuclease"/>
    <property type="match status" value="1"/>
</dbReference>
<keyword evidence="7" id="KW-0732">Signal</keyword>
<evidence type="ECO:0000256" key="4">
    <source>
        <dbReference type="ARBA" id="ARBA00012562"/>
    </source>
</evidence>
<dbReference type="GO" id="GO:0003676">
    <property type="term" value="F:nucleic acid binding"/>
    <property type="evidence" value="ECO:0007669"/>
    <property type="project" value="InterPro"/>
</dbReference>
<comment type="similarity">
    <text evidence="2">Belongs to the nuclease type I family.</text>
</comment>
<dbReference type="PANTHER" id="PTHR33146">
    <property type="entry name" value="ENDONUCLEASE 4"/>
    <property type="match status" value="1"/>
</dbReference>
<protein>
    <recommendedName>
        <fullName evidence="4">Aspergillus nuclease S1</fullName>
        <ecNumber evidence="4">3.1.30.1</ecNumber>
    </recommendedName>
</protein>
<organism evidence="12 13">
    <name type="scientific">Canavalia gladiata</name>
    <name type="common">Sword bean</name>
    <name type="synonym">Dolichos gladiatus</name>
    <dbReference type="NCBI Taxonomy" id="3824"/>
    <lineage>
        <taxon>Eukaryota</taxon>
        <taxon>Viridiplantae</taxon>
        <taxon>Streptophyta</taxon>
        <taxon>Embryophyta</taxon>
        <taxon>Tracheophyta</taxon>
        <taxon>Spermatophyta</taxon>
        <taxon>Magnoliopsida</taxon>
        <taxon>eudicotyledons</taxon>
        <taxon>Gunneridae</taxon>
        <taxon>Pentapetalae</taxon>
        <taxon>rosids</taxon>
        <taxon>fabids</taxon>
        <taxon>Fabales</taxon>
        <taxon>Fabaceae</taxon>
        <taxon>Papilionoideae</taxon>
        <taxon>50 kb inversion clade</taxon>
        <taxon>NPAAA clade</taxon>
        <taxon>indigoferoid/millettioid clade</taxon>
        <taxon>Phaseoleae</taxon>
        <taxon>Canavalia</taxon>
    </lineage>
</organism>
<evidence type="ECO:0000256" key="7">
    <source>
        <dbReference type="ARBA" id="ARBA00022729"/>
    </source>
</evidence>
<evidence type="ECO:0000256" key="9">
    <source>
        <dbReference type="ARBA" id="ARBA00022801"/>
    </source>
</evidence>
<evidence type="ECO:0000256" key="11">
    <source>
        <dbReference type="ARBA" id="ARBA00023180"/>
    </source>
</evidence>
<keyword evidence="11" id="KW-0325">Glycoprotein</keyword>
<dbReference type="Gene3D" id="1.10.575.10">
    <property type="entry name" value="P1 Nuclease"/>
    <property type="match status" value="1"/>
</dbReference>
<dbReference type="GO" id="GO:0000014">
    <property type="term" value="F:single-stranded DNA endodeoxyribonuclease activity"/>
    <property type="evidence" value="ECO:0007669"/>
    <property type="project" value="UniProtKB-ARBA"/>
</dbReference>
<proteinExistence type="inferred from homology"/>
<comment type="catalytic activity">
    <reaction evidence="1">
        <text>Endonucleolytic cleavage to 5'-phosphomononucleotide and 5'-phosphooligonucleotide end-products.</text>
        <dbReference type="EC" id="3.1.30.1"/>
    </reaction>
</comment>
<keyword evidence="13" id="KW-1185">Reference proteome</keyword>
<dbReference type="GO" id="GO:0004521">
    <property type="term" value="F:RNA endonuclease activity"/>
    <property type="evidence" value="ECO:0007669"/>
    <property type="project" value="UniProtKB-ARBA"/>
</dbReference>
<dbReference type="Pfam" id="PF02265">
    <property type="entry name" value="S1-P1_nuclease"/>
    <property type="match status" value="1"/>
</dbReference>
<dbReference type="GO" id="GO:0006308">
    <property type="term" value="P:DNA catabolic process"/>
    <property type="evidence" value="ECO:0007669"/>
    <property type="project" value="InterPro"/>
</dbReference>
<dbReference type="InterPro" id="IPR008947">
    <property type="entry name" value="PLipase_C/P1_nuclease_dom_sf"/>
</dbReference>
<keyword evidence="9" id="KW-0378">Hydrolase</keyword>